<dbReference type="PANTHER" id="PTHR22957">
    <property type="entry name" value="TBC1 DOMAIN FAMILY MEMBER GTPASE-ACTIVATING PROTEIN"/>
    <property type="match status" value="1"/>
</dbReference>
<dbReference type="KEGG" id="vde:111251645"/>
<proteinExistence type="predicted"/>
<dbReference type="Pfam" id="PF00566">
    <property type="entry name" value="RabGAP-TBC"/>
    <property type="match status" value="1"/>
</dbReference>
<organism evidence="3 4">
    <name type="scientific">Varroa destructor</name>
    <name type="common">Honeybee mite</name>
    <dbReference type="NCBI Taxonomy" id="109461"/>
    <lineage>
        <taxon>Eukaryota</taxon>
        <taxon>Metazoa</taxon>
        <taxon>Ecdysozoa</taxon>
        <taxon>Arthropoda</taxon>
        <taxon>Chelicerata</taxon>
        <taxon>Arachnida</taxon>
        <taxon>Acari</taxon>
        <taxon>Parasitiformes</taxon>
        <taxon>Mesostigmata</taxon>
        <taxon>Gamasina</taxon>
        <taxon>Dermanyssoidea</taxon>
        <taxon>Varroidae</taxon>
        <taxon>Varroa</taxon>
    </lineage>
</organism>
<dbReference type="GO" id="GO:0005096">
    <property type="term" value="F:GTPase activator activity"/>
    <property type="evidence" value="ECO:0007669"/>
    <property type="project" value="UniProtKB-KW"/>
</dbReference>
<dbReference type="InParanoid" id="A0A7M7KPR1"/>
<dbReference type="CTD" id="9779"/>
<accession>A0A7M7KPR1</accession>
<dbReference type="OrthoDB" id="27140at2759"/>
<reference evidence="3" key="1">
    <citation type="submission" date="2021-01" db="UniProtKB">
        <authorList>
            <consortium name="EnsemblMetazoa"/>
        </authorList>
    </citation>
    <scope>IDENTIFICATION</scope>
</reference>
<feature type="domain" description="Rab-GAP TBC" evidence="2">
    <location>
        <begin position="37"/>
        <end position="312"/>
    </location>
</feature>
<evidence type="ECO:0000256" key="1">
    <source>
        <dbReference type="ARBA" id="ARBA00022468"/>
    </source>
</evidence>
<dbReference type="AlphaFoldDB" id="A0A7M7KPR1"/>
<evidence type="ECO:0000313" key="3">
    <source>
        <dbReference type="EnsemblMetazoa" id="XP_022664138"/>
    </source>
</evidence>
<dbReference type="InterPro" id="IPR035969">
    <property type="entry name" value="Rab-GAP_TBC_sf"/>
</dbReference>
<dbReference type="RefSeq" id="XP_022664138.1">
    <property type="nucleotide sequence ID" value="XM_022808403.1"/>
</dbReference>
<dbReference type="Gene3D" id="1.10.8.270">
    <property type="entry name" value="putative rabgap domain of human tbc1 domain family member 14 like domains"/>
    <property type="match status" value="1"/>
</dbReference>
<dbReference type="PROSITE" id="PS50086">
    <property type="entry name" value="TBC_RABGAP"/>
    <property type="match status" value="1"/>
</dbReference>
<dbReference type="GeneID" id="111251645"/>
<dbReference type="InterPro" id="IPR000195">
    <property type="entry name" value="Rab-GAP-TBC_dom"/>
</dbReference>
<evidence type="ECO:0000259" key="2">
    <source>
        <dbReference type="PROSITE" id="PS50086"/>
    </source>
</evidence>
<dbReference type="FunFam" id="1.10.8.270:FF:000011">
    <property type="entry name" value="TBC1 domain family member 5"/>
    <property type="match status" value="1"/>
</dbReference>
<name>A0A7M7KPR1_VARDE</name>
<dbReference type="EnsemblMetazoa" id="XM_022808403">
    <property type="protein sequence ID" value="XP_022664138"/>
    <property type="gene ID" value="LOC111251645"/>
</dbReference>
<dbReference type="GO" id="GO:0005737">
    <property type="term" value="C:cytoplasm"/>
    <property type="evidence" value="ECO:0007669"/>
    <property type="project" value="UniProtKB-ARBA"/>
</dbReference>
<dbReference type="PANTHER" id="PTHR22957:SF337">
    <property type="entry name" value="TBC1 DOMAIN FAMILY MEMBER 5"/>
    <property type="match status" value="1"/>
</dbReference>
<dbReference type="FunFam" id="1.10.472.80:FF:000038">
    <property type="entry name" value="TBC1 domain family member 5"/>
    <property type="match status" value="1"/>
</dbReference>
<evidence type="ECO:0000313" key="4">
    <source>
        <dbReference type="Proteomes" id="UP000594260"/>
    </source>
</evidence>
<keyword evidence="1" id="KW-0343">GTPase activation</keyword>
<sequence>MEQCCGGYVDEFELLFETSRADIDDYLRGLALDMRLHSTTKFRSLCWRIFLDCLPEDRIEWPQALKKKRQEYMKKVKEFELDPRQEVGDNPLSQDHQSKWNKYFQDEELRQMIQQDVIRTWPEVEVFQRPDIQEAMTSVLFYYSRSKPSVSYRQGMHEILAPIVYVMYNDQLAYNEARKNGHLERLTDGSLRILADVLDSTYLAHDAYSVFYSLMETLESWYSCTENNEPTRAEVPQLFSRNDIETHTVLGLKLSKINRHILKRLDPNLQAHLELLEINPQVYGIRWLRLLFSREYPLSSVLSLWDTIFADSISLDLSDYIFVAMLIAIREQLLTADYSGCLDLLMRYPDNVEVSYVIKLALHYRDHYKYPRPLRQIIQERPKSPRRSRALRPQTLNFCSPEVDEVNWQYMASSGKEGTGVERELSMTATAKQLIQLKSRVAECALSMDAHLAVLQQALIQTGGPESALIALAQLKSARDQLKEVSGADDLFDDGEGGWALIGTPQQENAAGSTSIHNGSIETLKKRINGLINRD</sequence>
<keyword evidence="4" id="KW-1185">Reference proteome</keyword>
<dbReference type="FunCoup" id="A0A7M7KPR1">
    <property type="interactions" value="746"/>
</dbReference>
<dbReference type="SMART" id="SM00164">
    <property type="entry name" value="TBC"/>
    <property type="match status" value="1"/>
</dbReference>
<dbReference type="SUPFAM" id="SSF47923">
    <property type="entry name" value="Ypt/Rab-GAP domain of gyp1p"/>
    <property type="match status" value="2"/>
</dbReference>
<dbReference type="Gene3D" id="1.10.472.80">
    <property type="entry name" value="Ypt/Rab-GAP domain of gyp1p, domain 3"/>
    <property type="match status" value="1"/>
</dbReference>
<dbReference type="Proteomes" id="UP000594260">
    <property type="component" value="Unplaced"/>
</dbReference>
<protein>
    <recommendedName>
        <fullName evidence="2">Rab-GAP TBC domain-containing protein</fullName>
    </recommendedName>
</protein>